<dbReference type="EMBL" id="JACXAA010000007">
    <property type="protein sequence ID" value="MBD2755002.1"/>
    <property type="molecule type" value="Genomic_DNA"/>
</dbReference>
<reference evidence="11" key="1">
    <citation type="submission" date="2020-09" db="EMBL/GenBank/DDBJ databases">
        <authorList>
            <person name="Kim M.K."/>
        </authorList>
    </citation>
    <scope>NUCLEOTIDE SEQUENCE</scope>
    <source>
        <strain evidence="11">BT704</strain>
    </source>
</reference>
<keyword evidence="4" id="KW-1003">Cell membrane</keyword>
<proteinExistence type="inferred from homology"/>
<dbReference type="Pfam" id="PF03544">
    <property type="entry name" value="TonB_C"/>
    <property type="match status" value="1"/>
</dbReference>
<evidence type="ECO:0000256" key="6">
    <source>
        <dbReference type="ARBA" id="ARBA00022692"/>
    </source>
</evidence>
<dbReference type="GO" id="GO:0015031">
    <property type="term" value="P:protein transport"/>
    <property type="evidence" value="ECO:0007669"/>
    <property type="project" value="UniProtKB-KW"/>
</dbReference>
<dbReference type="GO" id="GO:0031992">
    <property type="term" value="F:energy transducer activity"/>
    <property type="evidence" value="ECO:0007669"/>
    <property type="project" value="TreeGrafter"/>
</dbReference>
<evidence type="ECO:0000256" key="1">
    <source>
        <dbReference type="ARBA" id="ARBA00004383"/>
    </source>
</evidence>
<evidence type="ECO:0000256" key="5">
    <source>
        <dbReference type="ARBA" id="ARBA00022519"/>
    </source>
</evidence>
<keyword evidence="6" id="KW-0812">Transmembrane</keyword>
<evidence type="ECO:0000259" key="10">
    <source>
        <dbReference type="PROSITE" id="PS52015"/>
    </source>
</evidence>
<dbReference type="NCBIfam" id="TIGR01352">
    <property type="entry name" value="tonB_Cterm"/>
    <property type="match status" value="1"/>
</dbReference>
<evidence type="ECO:0000256" key="3">
    <source>
        <dbReference type="ARBA" id="ARBA00022448"/>
    </source>
</evidence>
<organism evidence="11 12">
    <name type="scientific">Spirosoma validum</name>
    <dbReference type="NCBI Taxonomy" id="2771355"/>
    <lineage>
        <taxon>Bacteria</taxon>
        <taxon>Pseudomonadati</taxon>
        <taxon>Bacteroidota</taxon>
        <taxon>Cytophagia</taxon>
        <taxon>Cytophagales</taxon>
        <taxon>Cytophagaceae</taxon>
        <taxon>Spirosoma</taxon>
    </lineage>
</organism>
<dbReference type="GO" id="GO:0098797">
    <property type="term" value="C:plasma membrane protein complex"/>
    <property type="evidence" value="ECO:0007669"/>
    <property type="project" value="TreeGrafter"/>
</dbReference>
<keyword evidence="5" id="KW-0997">Cell inner membrane</keyword>
<dbReference type="AlphaFoldDB" id="A0A927GEN1"/>
<keyword evidence="12" id="KW-1185">Reference proteome</keyword>
<sequence>MHTLSPAKSSSSQHCQLAILHFAKRITSLLLLTEPVFAQDNVKNLLLIEPDKTVYTIVEKQPEFPGGMRAMENYLLTTVRYPAEAKKAGIIGRVFVSFIVEIDGRITGVERLNGLGFGCDEEAIRVINAMPRWTPGSQSGRPLRVKYRLPVLFGIDYPERKGH</sequence>
<keyword evidence="8" id="KW-1133">Transmembrane helix</keyword>
<dbReference type="PANTHER" id="PTHR33446">
    <property type="entry name" value="PROTEIN TONB-RELATED"/>
    <property type="match status" value="1"/>
</dbReference>
<keyword evidence="7" id="KW-0653">Protein transport</keyword>
<protein>
    <submittedName>
        <fullName evidence="11">Energy transducer TonB</fullName>
    </submittedName>
</protein>
<keyword evidence="9" id="KW-0472">Membrane</keyword>
<dbReference type="Proteomes" id="UP000653797">
    <property type="component" value="Unassembled WGS sequence"/>
</dbReference>
<dbReference type="InterPro" id="IPR051045">
    <property type="entry name" value="TonB-dependent_transducer"/>
</dbReference>
<evidence type="ECO:0000256" key="9">
    <source>
        <dbReference type="ARBA" id="ARBA00023136"/>
    </source>
</evidence>
<evidence type="ECO:0000256" key="2">
    <source>
        <dbReference type="ARBA" id="ARBA00006555"/>
    </source>
</evidence>
<comment type="caution">
    <text evidence="11">The sequence shown here is derived from an EMBL/GenBank/DDBJ whole genome shotgun (WGS) entry which is preliminary data.</text>
</comment>
<accession>A0A927GEN1</accession>
<evidence type="ECO:0000256" key="7">
    <source>
        <dbReference type="ARBA" id="ARBA00022927"/>
    </source>
</evidence>
<dbReference type="InterPro" id="IPR037682">
    <property type="entry name" value="TonB_C"/>
</dbReference>
<dbReference type="GO" id="GO:0055085">
    <property type="term" value="P:transmembrane transport"/>
    <property type="evidence" value="ECO:0007669"/>
    <property type="project" value="InterPro"/>
</dbReference>
<evidence type="ECO:0000256" key="8">
    <source>
        <dbReference type="ARBA" id="ARBA00022989"/>
    </source>
</evidence>
<dbReference type="Gene3D" id="3.30.1150.10">
    <property type="match status" value="1"/>
</dbReference>
<keyword evidence="3" id="KW-0813">Transport</keyword>
<evidence type="ECO:0000313" key="12">
    <source>
        <dbReference type="Proteomes" id="UP000653797"/>
    </source>
</evidence>
<comment type="subcellular location">
    <subcellularLocation>
        <location evidence="1">Cell inner membrane</location>
        <topology evidence="1">Single-pass membrane protein</topology>
        <orientation evidence="1">Periplasmic side</orientation>
    </subcellularLocation>
</comment>
<feature type="domain" description="TonB C-terminal" evidence="10">
    <location>
        <begin position="66"/>
        <end position="162"/>
    </location>
</feature>
<gene>
    <name evidence="11" type="ORF">IC230_19015</name>
</gene>
<evidence type="ECO:0000256" key="4">
    <source>
        <dbReference type="ARBA" id="ARBA00022475"/>
    </source>
</evidence>
<dbReference type="InterPro" id="IPR006260">
    <property type="entry name" value="TonB/TolA_C"/>
</dbReference>
<dbReference type="PROSITE" id="PS52015">
    <property type="entry name" value="TONB_CTD"/>
    <property type="match status" value="1"/>
</dbReference>
<dbReference type="PANTHER" id="PTHR33446:SF2">
    <property type="entry name" value="PROTEIN TONB"/>
    <property type="match status" value="1"/>
</dbReference>
<name>A0A927GEN1_9BACT</name>
<evidence type="ECO:0000313" key="11">
    <source>
        <dbReference type="EMBL" id="MBD2755002.1"/>
    </source>
</evidence>
<comment type="similarity">
    <text evidence="2">Belongs to the TonB family.</text>
</comment>
<dbReference type="SUPFAM" id="SSF74653">
    <property type="entry name" value="TolA/TonB C-terminal domain"/>
    <property type="match status" value="1"/>
</dbReference>